<dbReference type="RefSeq" id="WP_012798120.1">
    <property type="nucleotide sequence ID" value="NC_013165.1"/>
</dbReference>
<evidence type="ECO:0000256" key="4">
    <source>
        <dbReference type="ARBA" id="ARBA00022525"/>
    </source>
</evidence>
<accession>C7N531</accession>
<organism evidence="8 9">
    <name type="scientific">Slackia heliotrinireducens (strain ATCC 29202 / DSM 20476 / NCTC 11029 / RHS 1)</name>
    <name type="common">Peptococcus heliotrinreducens</name>
    <dbReference type="NCBI Taxonomy" id="471855"/>
    <lineage>
        <taxon>Bacteria</taxon>
        <taxon>Bacillati</taxon>
        <taxon>Actinomycetota</taxon>
        <taxon>Coriobacteriia</taxon>
        <taxon>Eggerthellales</taxon>
        <taxon>Eggerthellaceae</taxon>
        <taxon>Slackia</taxon>
    </lineage>
</organism>
<comment type="subcellular location">
    <subcellularLocation>
        <location evidence="1">Secreted</location>
    </subcellularLocation>
</comment>
<evidence type="ECO:0000313" key="8">
    <source>
        <dbReference type="EMBL" id="ACV22016.1"/>
    </source>
</evidence>
<keyword evidence="4" id="KW-0964">Secreted</keyword>
<dbReference type="PRINTS" id="PR00117">
    <property type="entry name" value="BARNASE"/>
</dbReference>
<name>C7N531_SLAHD</name>
<sequence>MQESRTKSLIVGTALLLLLALAWIVLPSVAGGSDADNASDTAAVTEQATEADAADESSETEPTPAGGQAEQEGADVEAESASDGGSEPAASGAPSIAVTENGEYITKDEVAAYIHEFGHLPGNFISKTKAKDAGWKSVSYDLDEVCPGKSIGGSRFYNDEGLLPDADGRTWTECDINYTGGNRGAERIVFSNDGLIFYTSDHYETFEQLY</sequence>
<keyword evidence="6" id="KW-0378">Hydrolase</keyword>
<dbReference type="Gene3D" id="3.10.450.30">
    <property type="entry name" value="Microbial ribonucleases"/>
    <property type="match status" value="1"/>
</dbReference>
<gene>
    <name evidence="8" type="ordered locus">Shel_09790</name>
</gene>
<protein>
    <recommendedName>
        <fullName evidence="3">Ribonuclease</fullName>
    </recommendedName>
</protein>
<feature type="region of interest" description="Disordered" evidence="7">
    <location>
        <begin position="33"/>
        <end position="97"/>
    </location>
</feature>
<comment type="similarity">
    <text evidence="2">Belongs to the ribonuclease N1/T1 family.</text>
</comment>
<evidence type="ECO:0000256" key="7">
    <source>
        <dbReference type="SAM" id="MobiDB-lite"/>
    </source>
</evidence>
<dbReference type="EMBL" id="CP001684">
    <property type="protein sequence ID" value="ACV22016.1"/>
    <property type="molecule type" value="Genomic_DNA"/>
</dbReference>
<dbReference type="KEGG" id="shi:Shel_09790"/>
<dbReference type="STRING" id="471855.Shel_09790"/>
<evidence type="ECO:0000313" key="9">
    <source>
        <dbReference type="Proteomes" id="UP000002026"/>
    </source>
</evidence>
<dbReference type="AlphaFoldDB" id="C7N531"/>
<dbReference type="GO" id="GO:0004521">
    <property type="term" value="F:RNA endonuclease activity"/>
    <property type="evidence" value="ECO:0007669"/>
    <property type="project" value="InterPro"/>
</dbReference>
<dbReference type="GO" id="GO:0005576">
    <property type="term" value="C:extracellular region"/>
    <property type="evidence" value="ECO:0007669"/>
    <property type="project" value="UniProtKB-SubCell"/>
</dbReference>
<evidence type="ECO:0000256" key="1">
    <source>
        <dbReference type="ARBA" id="ARBA00004613"/>
    </source>
</evidence>
<keyword evidence="9" id="KW-1185">Reference proteome</keyword>
<evidence type="ECO:0000256" key="2">
    <source>
        <dbReference type="ARBA" id="ARBA00009006"/>
    </source>
</evidence>
<evidence type="ECO:0000256" key="3">
    <source>
        <dbReference type="ARBA" id="ARBA00022214"/>
    </source>
</evidence>
<dbReference type="GO" id="GO:0016787">
    <property type="term" value="F:hydrolase activity"/>
    <property type="evidence" value="ECO:0007669"/>
    <property type="project" value="UniProtKB-KW"/>
</dbReference>
<evidence type="ECO:0000256" key="5">
    <source>
        <dbReference type="ARBA" id="ARBA00022722"/>
    </source>
</evidence>
<keyword evidence="5" id="KW-0540">Nuclease</keyword>
<reference evidence="8 9" key="1">
    <citation type="journal article" date="2009" name="Stand. Genomic Sci.">
        <title>Complete genome sequence of Slackia heliotrinireducens type strain (RHS 1).</title>
        <authorList>
            <person name="Pukall R."/>
            <person name="Lapidus A."/>
            <person name="Nolan M."/>
            <person name="Copeland A."/>
            <person name="Glavina Del Rio T."/>
            <person name="Lucas S."/>
            <person name="Chen F."/>
            <person name="Tice H."/>
            <person name="Cheng J.F."/>
            <person name="Chertkov O."/>
            <person name="Bruce D."/>
            <person name="Goodwin L."/>
            <person name="Kuske C."/>
            <person name="Brettin T."/>
            <person name="Detter J.C."/>
            <person name="Han C."/>
            <person name="Pitluck S."/>
            <person name="Pati A."/>
            <person name="Mavrommatis K."/>
            <person name="Ivanova N."/>
            <person name="Ovchinnikova G."/>
            <person name="Chen A."/>
            <person name="Palaniappan K."/>
            <person name="Schneider S."/>
            <person name="Rohde M."/>
            <person name="Chain P."/>
            <person name="D'haeseleer P."/>
            <person name="Goker M."/>
            <person name="Bristow J."/>
            <person name="Eisen J.A."/>
            <person name="Markowitz V."/>
            <person name="Kyrpides N.C."/>
            <person name="Klenk H.P."/>
            <person name="Hugenholtz P."/>
        </authorList>
    </citation>
    <scope>NUCLEOTIDE SEQUENCE [LARGE SCALE GENOMIC DNA]</scope>
    <source>
        <strain evidence="9">ATCC 29202 / DSM 20476 / NCTC 11029 / RHS 1</strain>
    </source>
</reference>
<proteinExistence type="inferred from homology"/>
<dbReference type="SUPFAM" id="SSF53933">
    <property type="entry name" value="Microbial ribonucleases"/>
    <property type="match status" value="1"/>
</dbReference>
<dbReference type="Pfam" id="PF00545">
    <property type="entry name" value="Ribonuclease"/>
    <property type="match status" value="1"/>
</dbReference>
<feature type="compositionally biased region" description="Low complexity" evidence="7">
    <location>
        <begin position="40"/>
        <end position="51"/>
    </location>
</feature>
<evidence type="ECO:0000256" key="6">
    <source>
        <dbReference type="ARBA" id="ARBA00022801"/>
    </source>
</evidence>
<dbReference type="InterPro" id="IPR016191">
    <property type="entry name" value="Ribonuclease/ribotoxin"/>
</dbReference>
<dbReference type="Proteomes" id="UP000002026">
    <property type="component" value="Chromosome"/>
</dbReference>
<dbReference type="eggNOG" id="COG4290">
    <property type="taxonomic scope" value="Bacteria"/>
</dbReference>
<dbReference type="InterPro" id="IPR000026">
    <property type="entry name" value="N1-like"/>
</dbReference>
<dbReference type="HOGENOM" id="CLU_104572_0_0_11"/>
<dbReference type="InterPro" id="IPR001887">
    <property type="entry name" value="Barnase"/>
</dbReference>
<dbReference type="GO" id="GO:0003723">
    <property type="term" value="F:RNA binding"/>
    <property type="evidence" value="ECO:0007669"/>
    <property type="project" value="InterPro"/>
</dbReference>